<feature type="region of interest" description="Disordered" evidence="1">
    <location>
        <begin position="398"/>
        <end position="419"/>
    </location>
</feature>
<dbReference type="HOGENOM" id="CLU_009583_0_3_7"/>
<dbReference type="eggNOG" id="COG0438">
    <property type="taxonomic scope" value="Bacteria"/>
</dbReference>
<dbReference type="GO" id="GO:0016757">
    <property type="term" value="F:glycosyltransferase activity"/>
    <property type="evidence" value="ECO:0007669"/>
    <property type="project" value="InterPro"/>
</dbReference>
<gene>
    <name evidence="4" type="ordered locus">Dde_0838</name>
</gene>
<dbReference type="SUPFAM" id="SSF53756">
    <property type="entry name" value="UDP-Glycosyltransferase/glycogen phosphorylase"/>
    <property type="match status" value="1"/>
</dbReference>
<reference evidence="4 5" key="1">
    <citation type="journal article" date="2011" name="J. Bacteriol.">
        <title>Complete genome sequence and updated annotation of Desulfovibrio alaskensis G20.</title>
        <authorList>
            <person name="Hauser L.J."/>
            <person name="Land M.L."/>
            <person name="Brown S.D."/>
            <person name="Larimer F."/>
            <person name="Keller K.L."/>
            <person name="Rapp-Giles B.J."/>
            <person name="Price M.N."/>
            <person name="Lin M."/>
            <person name="Bruce D.C."/>
            <person name="Detter J.C."/>
            <person name="Tapia R."/>
            <person name="Han C.S."/>
            <person name="Goodwin L.A."/>
            <person name="Cheng J.F."/>
            <person name="Pitluck S."/>
            <person name="Copeland A."/>
            <person name="Lucas S."/>
            <person name="Nolan M."/>
            <person name="Lapidus A.L."/>
            <person name="Palumbo A.V."/>
            <person name="Wall J.D."/>
        </authorList>
    </citation>
    <scope>NUCLEOTIDE SEQUENCE [LARGE SCALE GENOMIC DNA]</scope>
    <source>
        <strain evidence="5">ATCC BAA 1058 / DSM 17464 / G20</strain>
    </source>
</reference>
<dbReference type="CAZy" id="GT4">
    <property type="family name" value="Glycosyltransferase Family 4"/>
</dbReference>
<proteinExistence type="predicted"/>
<dbReference type="Pfam" id="PF00534">
    <property type="entry name" value="Glycos_transf_1"/>
    <property type="match status" value="1"/>
</dbReference>
<dbReference type="KEGG" id="dde:Dde_0838"/>
<keyword evidence="5" id="KW-1185">Reference proteome</keyword>
<dbReference type="PANTHER" id="PTHR12526">
    <property type="entry name" value="GLYCOSYLTRANSFERASE"/>
    <property type="match status" value="1"/>
</dbReference>
<dbReference type="InterPro" id="IPR001296">
    <property type="entry name" value="Glyco_trans_1"/>
</dbReference>
<dbReference type="PANTHER" id="PTHR12526:SF637">
    <property type="entry name" value="GLYCOSYLTRANSFERASE EPSF-RELATED"/>
    <property type="match status" value="1"/>
</dbReference>
<dbReference type="Pfam" id="PF13439">
    <property type="entry name" value="Glyco_transf_4"/>
    <property type="match status" value="1"/>
</dbReference>
<feature type="domain" description="Glycosyl transferase family 1" evidence="2">
    <location>
        <begin position="201"/>
        <end position="360"/>
    </location>
</feature>
<evidence type="ECO:0000259" key="2">
    <source>
        <dbReference type="Pfam" id="PF00534"/>
    </source>
</evidence>
<evidence type="ECO:0000313" key="5">
    <source>
        <dbReference type="Proteomes" id="UP000002710"/>
    </source>
</evidence>
<sequence length="419" mass="45932">MSAASPSSACILPEKGPVTVAHCIASNFYGGPERQVLTHLEHLQRSGVRPLLIPFFEEGRRNELYLHAQERGIPVAPLRRQGAFNPLLIGELAGVLHREQVHLLVTHGYKANVVGRLASWFMRVPEVAVSRGWTGECPRVRLYERLDRLFLRFARHVVAVSAGQRAKVVEAGVPAARVSVIHNAIDLETYPPSAGVLRPLLGIPDTAEVVITAGRLSPEKNHAGMIRAAAMVLERHPDVYFAVFGEGALRSRLERQIEEAGLQNRFFLPGFRKDMRGIMHECDIFVLPSFTEGLPNVALEAAACRRPVVCTRAGGSPEVVRHGHTGLVTEPGDDAALAAAVGSLLDDPALRRTMGENAYSFISRSFSYAGQTEQYLNLYRRITPMPCAVTPQHCAWSDGRGGAVSGQEQQQPVRRQEDA</sequence>
<accession>Q314K7</accession>
<dbReference type="RefSeq" id="WP_011366898.1">
    <property type="nucleotide sequence ID" value="NC_007519.1"/>
</dbReference>
<protein>
    <submittedName>
        <fullName evidence="4">Glycosyl transferase group 1</fullName>
    </submittedName>
</protein>
<feature type="domain" description="Glycosyltransferase subfamily 4-like N-terminal" evidence="3">
    <location>
        <begin position="29"/>
        <end position="188"/>
    </location>
</feature>
<dbReference type="Proteomes" id="UP000002710">
    <property type="component" value="Chromosome"/>
</dbReference>
<dbReference type="InterPro" id="IPR028098">
    <property type="entry name" value="Glyco_trans_4-like_N"/>
</dbReference>
<evidence type="ECO:0000256" key="1">
    <source>
        <dbReference type="SAM" id="MobiDB-lite"/>
    </source>
</evidence>
<evidence type="ECO:0000313" key="4">
    <source>
        <dbReference type="EMBL" id="ABB37639.1"/>
    </source>
</evidence>
<organism evidence="4 5">
    <name type="scientific">Oleidesulfovibrio alaskensis (strain ATCC BAA-1058 / DSM 17464 / G20)</name>
    <name type="common">Desulfovibrio alaskensis</name>
    <dbReference type="NCBI Taxonomy" id="207559"/>
    <lineage>
        <taxon>Bacteria</taxon>
        <taxon>Pseudomonadati</taxon>
        <taxon>Thermodesulfobacteriota</taxon>
        <taxon>Desulfovibrionia</taxon>
        <taxon>Desulfovibrionales</taxon>
        <taxon>Desulfovibrionaceae</taxon>
        <taxon>Oleidesulfovibrio</taxon>
    </lineage>
</organism>
<dbReference type="Gene3D" id="3.40.50.2000">
    <property type="entry name" value="Glycogen Phosphorylase B"/>
    <property type="match status" value="2"/>
</dbReference>
<keyword evidence="4" id="KW-0808">Transferase</keyword>
<dbReference type="AlphaFoldDB" id="Q314K7"/>
<evidence type="ECO:0000259" key="3">
    <source>
        <dbReference type="Pfam" id="PF13439"/>
    </source>
</evidence>
<name>Q314K7_OLEA2</name>
<dbReference type="EMBL" id="CP000112">
    <property type="protein sequence ID" value="ABB37639.1"/>
    <property type="molecule type" value="Genomic_DNA"/>
</dbReference>
<dbReference type="STRING" id="207559.Dde_0838"/>